<feature type="compositionally biased region" description="Basic and acidic residues" evidence="6">
    <location>
        <begin position="103"/>
        <end position="112"/>
    </location>
</feature>
<name>A0A1S2XB41_CICAR</name>
<gene>
    <name evidence="9" type="primary">LOC101501528</name>
</gene>
<evidence type="ECO:0000256" key="1">
    <source>
        <dbReference type="ARBA" id="ARBA00004123"/>
    </source>
</evidence>
<keyword evidence="4" id="KW-0539">Nucleus</keyword>
<sequence>MDQSCQNSPLHLEVCDLENMAEQCQNSIDDDDEFLRNIFLQQPEEAKSSSESENQLQYLQLQNNNNRSEKRVHNSKMTTPRTFIISFDKSTIIPAATVEVEEEPNKRMERRSGSKLPNSPLSENKKSMDSKSKANQGGKKSRSDSQYLDHIIAERKRRLELTQKFIALSATIPGLKKTDKTTILGEAISYVKVLKERVRELEERNKMKTESTIILNKNDFCSNDTNLEDWCELLPDVKVRVLENEVLIEIHCEKQNGIEIKILDLLENNLHLLVTASSVLPFGNSTLGITIIAQMGVAYKVTVNDLVKPLRQLLLNIRTNKTDPY</sequence>
<feature type="region of interest" description="Disordered" evidence="6">
    <location>
        <begin position="98"/>
        <end position="147"/>
    </location>
</feature>
<dbReference type="PaxDb" id="3827-XP_004486628.1"/>
<keyword evidence="2" id="KW-0805">Transcription regulation</keyword>
<evidence type="ECO:0000313" key="8">
    <source>
        <dbReference type="Proteomes" id="UP000087171"/>
    </source>
</evidence>
<dbReference type="InterPro" id="IPR054502">
    <property type="entry name" value="bHLH-TF_ACT-like_plant"/>
</dbReference>
<accession>A0A1S2XB41</accession>
<dbReference type="InterPro" id="IPR036638">
    <property type="entry name" value="HLH_DNA-bd_sf"/>
</dbReference>
<keyword evidence="3" id="KW-0804">Transcription</keyword>
<evidence type="ECO:0000259" key="7">
    <source>
        <dbReference type="PROSITE" id="PS50888"/>
    </source>
</evidence>
<dbReference type="GO" id="GO:0046983">
    <property type="term" value="F:protein dimerization activity"/>
    <property type="evidence" value="ECO:0007669"/>
    <property type="project" value="InterPro"/>
</dbReference>
<comment type="subcellular location">
    <subcellularLocation>
        <location evidence="1">Nucleus</location>
    </subcellularLocation>
</comment>
<dbReference type="Proteomes" id="UP000087171">
    <property type="component" value="Chromosome Ca1"/>
</dbReference>
<dbReference type="GO" id="GO:0005634">
    <property type="term" value="C:nucleus"/>
    <property type="evidence" value="ECO:0007669"/>
    <property type="project" value="UniProtKB-SubCell"/>
</dbReference>
<dbReference type="AlphaFoldDB" id="A0A1S2XB41"/>
<dbReference type="Gene3D" id="4.10.280.10">
    <property type="entry name" value="Helix-loop-helix DNA-binding domain"/>
    <property type="match status" value="1"/>
</dbReference>
<proteinExistence type="predicted"/>
<reference evidence="9" key="2">
    <citation type="submission" date="2025-08" db="UniProtKB">
        <authorList>
            <consortium name="RefSeq"/>
        </authorList>
    </citation>
    <scope>IDENTIFICATION</scope>
    <source>
        <tissue evidence="9">Etiolated seedlings</tissue>
    </source>
</reference>
<dbReference type="KEGG" id="cam:101501528"/>
<reference evidence="8" key="1">
    <citation type="journal article" date="2013" name="Nat. Biotechnol.">
        <title>Draft genome sequence of chickpea (Cicer arietinum) provides a resource for trait improvement.</title>
        <authorList>
            <person name="Varshney R.K."/>
            <person name="Song C."/>
            <person name="Saxena R.K."/>
            <person name="Azam S."/>
            <person name="Yu S."/>
            <person name="Sharpe A.G."/>
            <person name="Cannon S."/>
            <person name="Baek J."/>
            <person name="Rosen B.D."/>
            <person name="Tar'an B."/>
            <person name="Millan T."/>
            <person name="Zhang X."/>
            <person name="Ramsay L.D."/>
            <person name="Iwata A."/>
            <person name="Wang Y."/>
            <person name="Nelson W."/>
            <person name="Farmer A.D."/>
            <person name="Gaur P.M."/>
            <person name="Soderlund C."/>
            <person name="Penmetsa R.V."/>
            <person name="Xu C."/>
            <person name="Bharti A.K."/>
            <person name="He W."/>
            <person name="Winter P."/>
            <person name="Zhao S."/>
            <person name="Hane J.K."/>
            <person name="Carrasquilla-Garcia N."/>
            <person name="Condie J.A."/>
            <person name="Upadhyaya H.D."/>
            <person name="Luo M.C."/>
            <person name="Thudi M."/>
            <person name="Gowda C.L."/>
            <person name="Singh N.P."/>
            <person name="Lichtenzveig J."/>
            <person name="Gali K.K."/>
            <person name="Rubio J."/>
            <person name="Nadarajan N."/>
            <person name="Dolezel J."/>
            <person name="Bansal K.C."/>
            <person name="Xu X."/>
            <person name="Edwards D."/>
            <person name="Zhang G."/>
            <person name="Kahl G."/>
            <person name="Gil J."/>
            <person name="Singh K.B."/>
            <person name="Datta S.K."/>
            <person name="Jackson S.A."/>
            <person name="Wang J."/>
            <person name="Cook D.R."/>
        </authorList>
    </citation>
    <scope>NUCLEOTIDE SEQUENCE [LARGE SCALE GENOMIC DNA]</scope>
    <source>
        <strain evidence="8">cv. CDC Frontier</strain>
    </source>
</reference>
<dbReference type="Pfam" id="PF22754">
    <property type="entry name" value="bHLH-TF_ACT-like_plant"/>
    <property type="match status" value="1"/>
</dbReference>
<dbReference type="PANTHER" id="PTHR45959">
    <property type="entry name" value="BHLH TRANSCRIPTION FACTOR"/>
    <property type="match status" value="1"/>
</dbReference>
<evidence type="ECO:0000256" key="5">
    <source>
        <dbReference type="SAM" id="Coils"/>
    </source>
</evidence>
<feature type="compositionally biased region" description="Basic and acidic residues" evidence="6">
    <location>
        <begin position="123"/>
        <end position="132"/>
    </location>
</feature>
<protein>
    <submittedName>
        <fullName evidence="9">Transcription factor bHLH18-like isoform X1</fullName>
    </submittedName>
</protein>
<feature type="domain" description="BHLH" evidence="7">
    <location>
        <begin position="145"/>
        <end position="194"/>
    </location>
</feature>
<dbReference type="RefSeq" id="XP_004486628.1">
    <property type="nucleotide sequence ID" value="XM_004486571.3"/>
</dbReference>
<dbReference type="SMART" id="SM00353">
    <property type="entry name" value="HLH"/>
    <property type="match status" value="1"/>
</dbReference>
<dbReference type="GeneID" id="101501528"/>
<dbReference type="PROSITE" id="PS50888">
    <property type="entry name" value="BHLH"/>
    <property type="match status" value="1"/>
</dbReference>
<keyword evidence="8" id="KW-1185">Reference proteome</keyword>
<dbReference type="InterPro" id="IPR011598">
    <property type="entry name" value="bHLH_dom"/>
</dbReference>
<dbReference type="GO" id="GO:0080090">
    <property type="term" value="P:regulation of primary metabolic process"/>
    <property type="evidence" value="ECO:0007669"/>
    <property type="project" value="UniProtKB-ARBA"/>
</dbReference>
<evidence type="ECO:0000313" key="9">
    <source>
        <dbReference type="RefSeq" id="XP_004486628.1"/>
    </source>
</evidence>
<evidence type="ECO:0000256" key="6">
    <source>
        <dbReference type="SAM" id="MobiDB-lite"/>
    </source>
</evidence>
<keyword evidence="5" id="KW-0175">Coiled coil</keyword>
<evidence type="ECO:0000256" key="2">
    <source>
        <dbReference type="ARBA" id="ARBA00023015"/>
    </source>
</evidence>
<dbReference type="PANTHER" id="PTHR45959:SF8">
    <property type="entry name" value="PROTEIN, PUTATIVE-RELATED"/>
    <property type="match status" value="1"/>
</dbReference>
<evidence type="ECO:0000256" key="3">
    <source>
        <dbReference type="ARBA" id="ARBA00023163"/>
    </source>
</evidence>
<dbReference type="STRING" id="3827.A0A1S2XB41"/>
<dbReference type="SUPFAM" id="SSF47459">
    <property type="entry name" value="HLH, helix-loop-helix DNA-binding domain"/>
    <property type="match status" value="1"/>
</dbReference>
<feature type="coiled-coil region" evidence="5">
    <location>
        <begin position="184"/>
        <end position="211"/>
    </location>
</feature>
<evidence type="ECO:0000256" key="4">
    <source>
        <dbReference type="ARBA" id="ARBA00023242"/>
    </source>
</evidence>
<dbReference type="Pfam" id="PF00010">
    <property type="entry name" value="HLH"/>
    <property type="match status" value="1"/>
</dbReference>
<dbReference type="OrthoDB" id="690068at2759"/>
<dbReference type="InterPro" id="IPR052610">
    <property type="entry name" value="bHLH_transcription_regulator"/>
</dbReference>
<organism evidence="8 9">
    <name type="scientific">Cicer arietinum</name>
    <name type="common">Chickpea</name>
    <name type="synonym">Garbanzo</name>
    <dbReference type="NCBI Taxonomy" id="3827"/>
    <lineage>
        <taxon>Eukaryota</taxon>
        <taxon>Viridiplantae</taxon>
        <taxon>Streptophyta</taxon>
        <taxon>Embryophyta</taxon>
        <taxon>Tracheophyta</taxon>
        <taxon>Spermatophyta</taxon>
        <taxon>Magnoliopsida</taxon>
        <taxon>eudicotyledons</taxon>
        <taxon>Gunneridae</taxon>
        <taxon>Pentapetalae</taxon>
        <taxon>rosids</taxon>
        <taxon>fabids</taxon>
        <taxon>Fabales</taxon>
        <taxon>Fabaceae</taxon>
        <taxon>Papilionoideae</taxon>
        <taxon>50 kb inversion clade</taxon>
        <taxon>NPAAA clade</taxon>
        <taxon>Hologalegina</taxon>
        <taxon>IRL clade</taxon>
        <taxon>Cicereae</taxon>
        <taxon>Cicer</taxon>
    </lineage>
</organism>